<keyword evidence="2" id="KW-1185">Reference proteome</keyword>
<dbReference type="AlphaFoldDB" id="A0A0R1KAL4"/>
<evidence type="ECO:0000313" key="2">
    <source>
        <dbReference type="Proteomes" id="UP000051248"/>
    </source>
</evidence>
<dbReference type="STRING" id="1423775.FD03_GL001795"/>
<dbReference type="OrthoDB" id="2278060at2"/>
<name>A0A0R1KAL4_9LACO</name>
<protein>
    <submittedName>
        <fullName evidence="1">Uncharacterized protein</fullName>
    </submittedName>
</protein>
<dbReference type="EMBL" id="AZDZ01000003">
    <property type="protein sequence ID" value="KRK80376.1"/>
    <property type="molecule type" value="Genomic_DNA"/>
</dbReference>
<proteinExistence type="predicted"/>
<organism evidence="1 2">
    <name type="scientific">Companilactobacillus nodensis DSM 19682 = JCM 14932 = NBRC 107160</name>
    <dbReference type="NCBI Taxonomy" id="1423775"/>
    <lineage>
        <taxon>Bacteria</taxon>
        <taxon>Bacillati</taxon>
        <taxon>Bacillota</taxon>
        <taxon>Bacilli</taxon>
        <taxon>Lactobacillales</taxon>
        <taxon>Lactobacillaceae</taxon>
        <taxon>Companilactobacillus</taxon>
    </lineage>
</organism>
<accession>A0A0R1KAL4</accession>
<dbReference type="PATRIC" id="fig|1423775.4.peg.1831"/>
<comment type="caution">
    <text evidence="1">The sequence shown here is derived from an EMBL/GenBank/DDBJ whole genome shotgun (WGS) entry which is preliminary data.</text>
</comment>
<dbReference type="eggNOG" id="ENOG5030AWS">
    <property type="taxonomic scope" value="Bacteria"/>
</dbReference>
<reference evidence="1 2" key="1">
    <citation type="journal article" date="2015" name="Genome Announc.">
        <title>Expanding the biotechnology potential of lactobacilli through comparative genomics of 213 strains and associated genera.</title>
        <authorList>
            <person name="Sun Z."/>
            <person name="Harris H.M."/>
            <person name="McCann A."/>
            <person name="Guo C."/>
            <person name="Argimon S."/>
            <person name="Zhang W."/>
            <person name="Yang X."/>
            <person name="Jeffery I.B."/>
            <person name="Cooney J.C."/>
            <person name="Kagawa T.F."/>
            <person name="Liu W."/>
            <person name="Song Y."/>
            <person name="Salvetti E."/>
            <person name="Wrobel A."/>
            <person name="Rasinkangas P."/>
            <person name="Parkhill J."/>
            <person name="Rea M.C."/>
            <person name="O'Sullivan O."/>
            <person name="Ritari J."/>
            <person name="Douillard F.P."/>
            <person name="Paul Ross R."/>
            <person name="Yang R."/>
            <person name="Briner A.E."/>
            <person name="Felis G.E."/>
            <person name="de Vos W.M."/>
            <person name="Barrangou R."/>
            <person name="Klaenhammer T.R."/>
            <person name="Caufield P.W."/>
            <person name="Cui Y."/>
            <person name="Zhang H."/>
            <person name="O'Toole P.W."/>
        </authorList>
    </citation>
    <scope>NUCLEOTIDE SEQUENCE [LARGE SCALE GENOMIC DNA]</scope>
    <source>
        <strain evidence="1 2">DSM 19682</strain>
    </source>
</reference>
<gene>
    <name evidence="1" type="ORF">FD03_GL001795</name>
</gene>
<dbReference type="Proteomes" id="UP000051248">
    <property type="component" value="Unassembled WGS sequence"/>
</dbReference>
<dbReference type="RefSeq" id="WP_025025108.1">
    <property type="nucleotide sequence ID" value="NZ_AZDZ01000003.1"/>
</dbReference>
<evidence type="ECO:0000313" key="1">
    <source>
        <dbReference type="EMBL" id="KRK80376.1"/>
    </source>
</evidence>
<sequence>MQGYDGTQKFYSPDINQNMQLMEYGKLPDNQIDPTKDTGSTYIDQENNQVYEVIGDDSNGNTIFKRYKLVDLKQLLQIPELQDIEGVDGNQIRLDPLTQELIGPSMFHASDYNINTIETVINILLKNQAIQGQNETAIIDFFKQLTDDQLAELSTSISQIIDERYYTKSDVDEKINNLQKQIDNLSNAVNYKPQPNSVFPPGFTGEKDIDINDTIHDQNIEDKVEALNDIDEKGE</sequence>